<dbReference type="RefSeq" id="XP_007389396.1">
    <property type="nucleotide sequence ID" value="XM_007389334.1"/>
</dbReference>
<dbReference type="InterPro" id="IPR041457">
    <property type="entry name" value="CxC2_KDZ-assoc"/>
</dbReference>
<evidence type="ECO:0000313" key="3">
    <source>
        <dbReference type="Proteomes" id="UP000054196"/>
    </source>
</evidence>
<dbReference type="PANTHER" id="PTHR33096:SF1">
    <property type="entry name" value="CXC1-LIKE CYSTEINE CLUSTER ASSOCIATED WITH KDZ TRANSPOSASES DOMAIN-CONTAINING PROTEIN"/>
    <property type="match status" value="1"/>
</dbReference>
<dbReference type="Pfam" id="PF18803">
    <property type="entry name" value="CxC2"/>
    <property type="match status" value="1"/>
</dbReference>
<reference evidence="3" key="1">
    <citation type="journal article" date="2012" name="Science">
        <title>The Paleozoic origin of enzymatic lignin decomposition reconstructed from 31 fungal genomes.</title>
        <authorList>
            <person name="Floudas D."/>
            <person name="Binder M."/>
            <person name="Riley R."/>
            <person name="Barry K."/>
            <person name="Blanchette R.A."/>
            <person name="Henrissat B."/>
            <person name="Martinez A.T."/>
            <person name="Otillar R."/>
            <person name="Spatafora J.W."/>
            <person name="Yadav J.S."/>
            <person name="Aerts A."/>
            <person name="Benoit I."/>
            <person name="Boyd A."/>
            <person name="Carlson A."/>
            <person name="Copeland A."/>
            <person name="Coutinho P.M."/>
            <person name="de Vries R.P."/>
            <person name="Ferreira P."/>
            <person name="Findley K."/>
            <person name="Foster B."/>
            <person name="Gaskell J."/>
            <person name="Glotzer D."/>
            <person name="Gorecki P."/>
            <person name="Heitman J."/>
            <person name="Hesse C."/>
            <person name="Hori C."/>
            <person name="Igarashi K."/>
            <person name="Jurgens J.A."/>
            <person name="Kallen N."/>
            <person name="Kersten P."/>
            <person name="Kohler A."/>
            <person name="Kuees U."/>
            <person name="Kumar T.K.A."/>
            <person name="Kuo A."/>
            <person name="LaButti K."/>
            <person name="Larrondo L.F."/>
            <person name="Lindquist E."/>
            <person name="Ling A."/>
            <person name="Lombard V."/>
            <person name="Lucas S."/>
            <person name="Lundell T."/>
            <person name="Martin R."/>
            <person name="McLaughlin D.J."/>
            <person name="Morgenstern I."/>
            <person name="Morin E."/>
            <person name="Murat C."/>
            <person name="Nagy L.G."/>
            <person name="Nolan M."/>
            <person name="Ohm R.A."/>
            <person name="Patyshakuliyeva A."/>
            <person name="Rokas A."/>
            <person name="Ruiz-Duenas F.J."/>
            <person name="Sabat G."/>
            <person name="Salamov A."/>
            <person name="Samejima M."/>
            <person name="Schmutz J."/>
            <person name="Slot J.C."/>
            <person name="St John F."/>
            <person name="Stenlid J."/>
            <person name="Sun H."/>
            <person name="Sun S."/>
            <person name="Syed K."/>
            <person name="Tsang A."/>
            <person name="Wiebenga A."/>
            <person name="Young D."/>
            <person name="Pisabarro A."/>
            <person name="Eastwood D.C."/>
            <person name="Martin F."/>
            <person name="Cullen D."/>
            <person name="Grigoriev I.V."/>
            <person name="Hibbett D.S."/>
        </authorList>
    </citation>
    <scope>NUCLEOTIDE SEQUENCE [LARGE SCALE GENOMIC DNA]</scope>
    <source>
        <strain evidence="3">HHB-11173 SS5</strain>
    </source>
</reference>
<dbReference type="KEGG" id="psq:PUNSTDRAFT_78287"/>
<name>R7RZ18_PUNST</name>
<dbReference type="Proteomes" id="UP000054196">
    <property type="component" value="Unassembled WGS sequence"/>
</dbReference>
<dbReference type="InterPro" id="IPR040521">
    <property type="entry name" value="KDZ"/>
</dbReference>
<dbReference type="GeneID" id="18885805"/>
<gene>
    <name evidence="2" type="ORF">PUNSTDRAFT_78287</name>
</gene>
<organism evidence="2 3">
    <name type="scientific">Punctularia strigosozonata (strain HHB-11173)</name>
    <name type="common">White-rot fungus</name>
    <dbReference type="NCBI Taxonomy" id="741275"/>
    <lineage>
        <taxon>Eukaryota</taxon>
        <taxon>Fungi</taxon>
        <taxon>Dikarya</taxon>
        <taxon>Basidiomycota</taxon>
        <taxon>Agaricomycotina</taxon>
        <taxon>Agaricomycetes</taxon>
        <taxon>Corticiales</taxon>
        <taxon>Punctulariaceae</taxon>
        <taxon>Punctularia</taxon>
    </lineage>
</organism>
<dbReference type="Pfam" id="PF18758">
    <property type="entry name" value="KDZ"/>
    <property type="match status" value="1"/>
</dbReference>
<dbReference type="HOGENOM" id="CLU_003703_13_0_1"/>
<dbReference type="AlphaFoldDB" id="R7RZ18"/>
<dbReference type="eggNOG" id="ENOG502SJXV">
    <property type="taxonomic scope" value="Eukaryota"/>
</dbReference>
<feature type="non-terminal residue" evidence="2">
    <location>
        <position position="1"/>
    </location>
</feature>
<proteinExistence type="predicted"/>
<feature type="domain" description="CxC2-like cysteine cluster KDZ transposase-associated" evidence="1">
    <location>
        <begin position="1"/>
        <end position="76"/>
    </location>
</feature>
<evidence type="ECO:0000313" key="2">
    <source>
        <dbReference type="EMBL" id="EIN03375.1"/>
    </source>
</evidence>
<accession>R7RZ18</accession>
<sequence>VVHSNGPHIVKLAFCDCQSVEHHIQLLRTRWMPVTWKRPRTAVTFDFLKTFQLLSLTAKTTLWDYHQTVQYKADNATVRAVSYHRHAIEFAERIWRHLKQLQWAGCVFINEGVVKTPRGALSVICPACPHPGINAPLDLHHVPLEERWKYALFIAVDACFRLKLKDRGIEDVIFGDGWSYFVNAEQYQEHLKAANDAEEIPPCGNQYHAVQQALTRGNSKTVATGVVGVVCSRHVFLLPNGMGDLQKGERYANVDFVVASALSLVAKNVATVNMSYDIMCIYCINLWKRFGALPAFLIFAWAVLLRFFIPKFHLYAHGPGCQCNFSFDVNAGVGRSHGETIEQLWAYLGICATSTREMGPGHRQLVLEDMVGGGNFRKRANLRSHFAKHLPEAIQLRNAYQDIASKFSATFPPTAVEKWRQMVIAWQQDHSQPNPFAEPERANNLSTLREELAHEQDETTTIPLHKSSVADLITTGLALEEKQRVLDQRISNHAQHTAHQKVSIQQQRASLKYALYEFIKAQAVYMPTCASLRSSTATASKDGNRDPEDHDPLANVLPEKAPLLLPSSFKAERLRAKVCPANIIYIERRMRVAQAEDALVDLRRLRRVYQGLSERLRKSVWGVGQKTNTRSRSILDGFRDKITRCKLRYQAAWTALNVLDPGGSWSTYLLELKDVHVSGPGRDEDEELDQQKRKQPPYVKSWIWTTPVPNERAFSVDDISDVELNEQVRAEWAKTDARAARWAEEVVLLVEEMRRTIVWMEWKAEWWLSQPARRTDISESLRHSLDASACKQASILRRQVRGFAAKWVPVLLKHNLGSDWVGPYIKYGKPRKRKLAQDRLRLSLAQGADAGAVAAAVEPGPATATIAEAGPADFGPAAVAADVNNVPNSARDAAVTDDADSRLVSSSPALVSQHDFDSFEDDIDDDNVADPEQLLQDAWEGYLDD</sequence>
<keyword evidence="3" id="KW-1185">Reference proteome</keyword>
<evidence type="ECO:0000259" key="1">
    <source>
        <dbReference type="Pfam" id="PF18803"/>
    </source>
</evidence>
<protein>
    <recommendedName>
        <fullName evidence="1">CxC2-like cysteine cluster KDZ transposase-associated domain-containing protein</fullName>
    </recommendedName>
</protein>
<dbReference type="PANTHER" id="PTHR33096">
    <property type="entry name" value="CXC2 DOMAIN-CONTAINING PROTEIN"/>
    <property type="match status" value="1"/>
</dbReference>
<dbReference type="OrthoDB" id="2804062at2759"/>
<dbReference type="EMBL" id="JH687596">
    <property type="protein sequence ID" value="EIN03375.1"/>
    <property type="molecule type" value="Genomic_DNA"/>
</dbReference>